<evidence type="ECO:0000313" key="1">
    <source>
        <dbReference type="EMBL" id="KAG6603279.1"/>
    </source>
</evidence>
<dbReference type="Proteomes" id="UP000685013">
    <property type="component" value="Chromosome 3"/>
</dbReference>
<reference evidence="1 2" key="1">
    <citation type="journal article" date="2021" name="Hortic Res">
        <title>The domestication of Cucurbita argyrosperma as revealed by the genome of its wild relative.</title>
        <authorList>
            <person name="Barrera-Redondo J."/>
            <person name="Sanchez-de la Vega G."/>
            <person name="Aguirre-Liguori J.A."/>
            <person name="Castellanos-Morales G."/>
            <person name="Gutierrez-Guerrero Y.T."/>
            <person name="Aguirre-Dugua X."/>
            <person name="Aguirre-Planter E."/>
            <person name="Tenaillon M.I."/>
            <person name="Lira-Saade R."/>
            <person name="Eguiarte L.E."/>
        </authorList>
    </citation>
    <scope>NUCLEOTIDE SEQUENCE [LARGE SCALE GENOMIC DNA]</scope>
    <source>
        <strain evidence="1">JBR-2021</strain>
    </source>
</reference>
<name>A0AAV6NTW1_9ROSI</name>
<proteinExistence type="predicted"/>
<keyword evidence="2" id="KW-1185">Reference proteome</keyword>
<feature type="non-terminal residue" evidence="1">
    <location>
        <position position="1"/>
    </location>
</feature>
<evidence type="ECO:0000313" key="2">
    <source>
        <dbReference type="Proteomes" id="UP000685013"/>
    </source>
</evidence>
<dbReference type="EMBL" id="JAGKQH010000003">
    <property type="protein sequence ID" value="KAG6603279.1"/>
    <property type="molecule type" value="Genomic_DNA"/>
</dbReference>
<organism evidence="1 2">
    <name type="scientific">Cucurbita argyrosperma subsp. sororia</name>
    <dbReference type="NCBI Taxonomy" id="37648"/>
    <lineage>
        <taxon>Eukaryota</taxon>
        <taxon>Viridiplantae</taxon>
        <taxon>Streptophyta</taxon>
        <taxon>Embryophyta</taxon>
        <taxon>Tracheophyta</taxon>
        <taxon>Spermatophyta</taxon>
        <taxon>Magnoliopsida</taxon>
        <taxon>eudicotyledons</taxon>
        <taxon>Gunneridae</taxon>
        <taxon>Pentapetalae</taxon>
        <taxon>rosids</taxon>
        <taxon>fabids</taxon>
        <taxon>Cucurbitales</taxon>
        <taxon>Cucurbitaceae</taxon>
        <taxon>Cucurbiteae</taxon>
        <taxon>Cucurbita</taxon>
    </lineage>
</organism>
<dbReference type="AlphaFoldDB" id="A0AAV6NTW1"/>
<gene>
    <name evidence="1" type="ORF">SDJN03_03888</name>
</gene>
<accession>A0AAV6NTW1</accession>
<protein>
    <submittedName>
        <fullName evidence="1">Uncharacterized protein</fullName>
    </submittedName>
</protein>
<sequence length="68" mass="7596">MIIFFPRLERRLGVAECHLPTRKVFGGGHSGFKSPRISKISIPFDANSKKGDGQKSLSLRDGFWIVAH</sequence>
<comment type="caution">
    <text evidence="1">The sequence shown here is derived from an EMBL/GenBank/DDBJ whole genome shotgun (WGS) entry which is preliminary data.</text>
</comment>